<gene>
    <name evidence="2" type="ORF">IAA16_01330</name>
</gene>
<feature type="signal peptide" evidence="1">
    <location>
        <begin position="1"/>
        <end position="20"/>
    </location>
</feature>
<organism evidence="2 3">
    <name type="scientific">Candidatus Treponema excrementipullorum</name>
    <dbReference type="NCBI Taxonomy" id="2838768"/>
    <lineage>
        <taxon>Bacteria</taxon>
        <taxon>Pseudomonadati</taxon>
        <taxon>Spirochaetota</taxon>
        <taxon>Spirochaetia</taxon>
        <taxon>Spirochaetales</taxon>
        <taxon>Treponemataceae</taxon>
        <taxon>Treponema</taxon>
    </lineage>
</organism>
<proteinExistence type="predicted"/>
<keyword evidence="1" id="KW-0732">Signal</keyword>
<dbReference type="Gene3D" id="2.60.40.2360">
    <property type="entry name" value="Intracellular proteinase inhibitor BsuPI"/>
    <property type="match status" value="1"/>
</dbReference>
<accession>A0A9E2L027</accession>
<evidence type="ECO:0000313" key="3">
    <source>
        <dbReference type="Proteomes" id="UP000823914"/>
    </source>
</evidence>
<evidence type="ECO:0008006" key="4">
    <source>
        <dbReference type="Google" id="ProtNLM"/>
    </source>
</evidence>
<reference evidence="2" key="2">
    <citation type="submission" date="2021-04" db="EMBL/GenBank/DDBJ databases">
        <authorList>
            <person name="Gilroy R."/>
        </authorList>
    </citation>
    <scope>NUCLEOTIDE SEQUENCE</scope>
    <source>
        <strain evidence="2">Gambia15-2214</strain>
    </source>
</reference>
<evidence type="ECO:0000313" key="2">
    <source>
        <dbReference type="EMBL" id="MBU3849190.1"/>
    </source>
</evidence>
<dbReference type="AlphaFoldDB" id="A0A9E2L027"/>
<feature type="non-terminal residue" evidence="2">
    <location>
        <position position="178"/>
    </location>
</feature>
<feature type="chain" id="PRO_5038389297" description="Intracellular proteinase inhibitor BsuPI domain-containing protein" evidence="1">
    <location>
        <begin position="21"/>
        <end position="178"/>
    </location>
</feature>
<reference evidence="2" key="1">
    <citation type="journal article" date="2021" name="PeerJ">
        <title>Extensive microbial diversity within the chicken gut microbiome revealed by metagenomics and culture.</title>
        <authorList>
            <person name="Gilroy R."/>
            <person name="Ravi A."/>
            <person name="Getino M."/>
            <person name="Pursley I."/>
            <person name="Horton D.L."/>
            <person name="Alikhan N.F."/>
            <person name="Baker D."/>
            <person name="Gharbi K."/>
            <person name="Hall N."/>
            <person name="Watson M."/>
            <person name="Adriaenssens E.M."/>
            <person name="Foster-Nyarko E."/>
            <person name="Jarju S."/>
            <person name="Secka A."/>
            <person name="Antonio M."/>
            <person name="Oren A."/>
            <person name="Chaudhuri R.R."/>
            <person name="La Ragione R."/>
            <person name="Hildebrand F."/>
            <person name="Pallen M.J."/>
        </authorList>
    </citation>
    <scope>NUCLEOTIDE SEQUENCE</scope>
    <source>
        <strain evidence="2">Gambia15-2214</strain>
    </source>
</reference>
<protein>
    <recommendedName>
        <fullName evidence="4">Intracellular proteinase inhibitor BsuPI domain-containing protein</fullName>
    </recommendedName>
</protein>
<comment type="caution">
    <text evidence="2">The sequence shown here is derived from an EMBL/GenBank/DDBJ whole genome shotgun (WGS) entry which is preliminary data.</text>
</comment>
<dbReference type="Proteomes" id="UP000823914">
    <property type="component" value="Unassembled WGS sequence"/>
</dbReference>
<name>A0A9E2L027_9SPIR</name>
<sequence length="178" mass="20537">MKRLLVLIIAIFAFFAQSYAQDVEVTAQFFNKTMYYPESSKENPVYVHITVANRGTETLRFKLADDRMFSIDFKVFDAKNKELPATEDLIRKRTMQQTVYFREIALESGEEYSFTENLKDYVQITQPSIYYMEVIFYPELYKSKFSNSLVSNRMSLEIRPTPSAAGAGIIPVTPDNAA</sequence>
<dbReference type="EMBL" id="JAHLFV010000029">
    <property type="protein sequence ID" value="MBU3849190.1"/>
    <property type="molecule type" value="Genomic_DNA"/>
</dbReference>
<dbReference type="InterPro" id="IPR038144">
    <property type="entry name" value="IPI"/>
</dbReference>
<evidence type="ECO:0000256" key="1">
    <source>
        <dbReference type="SAM" id="SignalP"/>
    </source>
</evidence>